<evidence type="ECO:0000313" key="3">
    <source>
        <dbReference type="EMBL" id="CAB4937868.1"/>
    </source>
</evidence>
<dbReference type="SUPFAM" id="SSF56801">
    <property type="entry name" value="Acetyl-CoA synthetase-like"/>
    <property type="match status" value="1"/>
</dbReference>
<dbReference type="PANTHER" id="PTHR43767">
    <property type="entry name" value="LONG-CHAIN-FATTY-ACID--COA LIGASE"/>
    <property type="match status" value="1"/>
</dbReference>
<dbReference type="InterPro" id="IPR020845">
    <property type="entry name" value="AMP-binding_CS"/>
</dbReference>
<reference evidence="3" key="1">
    <citation type="submission" date="2020-05" db="EMBL/GenBank/DDBJ databases">
        <authorList>
            <person name="Chiriac C."/>
            <person name="Salcher M."/>
            <person name="Ghai R."/>
            <person name="Kavagutti S V."/>
        </authorList>
    </citation>
    <scope>NUCLEOTIDE SEQUENCE</scope>
</reference>
<evidence type="ECO:0000259" key="2">
    <source>
        <dbReference type="Pfam" id="PF13193"/>
    </source>
</evidence>
<dbReference type="AlphaFoldDB" id="A0A6J7J3E7"/>
<evidence type="ECO:0000259" key="1">
    <source>
        <dbReference type="Pfam" id="PF00501"/>
    </source>
</evidence>
<feature type="domain" description="AMP-dependent synthetase/ligase" evidence="1">
    <location>
        <begin position="80"/>
        <end position="436"/>
    </location>
</feature>
<dbReference type="PANTHER" id="PTHR43767:SF1">
    <property type="entry name" value="NONRIBOSOMAL PEPTIDE SYNTHASE PES1 (EUROFUNG)-RELATED"/>
    <property type="match status" value="1"/>
</dbReference>
<proteinExistence type="predicted"/>
<dbReference type="Pfam" id="PF00501">
    <property type="entry name" value="AMP-binding"/>
    <property type="match status" value="1"/>
</dbReference>
<dbReference type="Gene3D" id="3.40.50.12780">
    <property type="entry name" value="N-terminal domain of ligase-like"/>
    <property type="match status" value="1"/>
</dbReference>
<dbReference type="PROSITE" id="PS00455">
    <property type="entry name" value="AMP_BINDING"/>
    <property type="match status" value="1"/>
</dbReference>
<sequence length="591" mass="63979">MFVESSWVRALSWKSIVAPNRRRGWHVRNASLATHCGFLDSSSTNEHYPACTAFPPANERASAPDREDRVLSNLPLGPIADQARANPAGVALVDDLVTRTWPQVEDEIRRAASAMLEAAEDPDSRWGVLGDNAGPTLLAHAAGIIAGVGTVAISRQLTIRELADQIEDASIVGLVTGPGGAAVAIEALAAGLVTTVVVHSGDLPSTAPEGAMDWETWLEAAPERDDFPQRPARPIMVYTSGTTGRARGTETRWVLAPVETSDDYLRVLRERAQFPPGPHIVVGPLQHNGPLAAVRHLLLGEPVIVMGRFDAARALGLIEEYEVRSSVMVPTHFQRMLALDAVARDGRDLSSITMIAHTGSACPPDVKRQMIDWFGPVFTESYGGSESRTLCRINSTEWLAHPGSVGRAVDPYRILVLDEQGDELPAGEQGLLVFEAPEGHGIRYHRDEEKTAKAYVRPGAFTLGDVGHVDADGFIFVTDRVSDMVVSGGVNLYPSESEQVLLEHPAVADVAVIGVPHPDLGEQLLALVVAVDPSDPPTTAELEAWCRERLGSYKIPRLVEFIDVLPRNEMQKVDKKSLRKPYWGEGRTIGG</sequence>
<dbReference type="EMBL" id="CAFBNB010000208">
    <property type="protein sequence ID" value="CAB4937868.1"/>
    <property type="molecule type" value="Genomic_DNA"/>
</dbReference>
<organism evidence="3">
    <name type="scientific">freshwater metagenome</name>
    <dbReference type="NCBI Taxonomy" id="449393"/>
    <lineage>
        <taxon>unclassified sequences</taxon>
        <taxon>metagenomes</taxon>
        <taxon>ecological metagenomes</taxon>
    </lineage>
</organism>
<dbReference type="InterPro" id="IPR045851">
    <property type="entry name" value="AMP-bd_C_sf"/>
</dbReference>
<dbReference type="InterPro" id="IPR025110">
    <property type="entry name" value="AMP-bd_C"/>
</dbReference>
<dbReference type="InterPro" id="IPR042099">
    <property type="entry name" value="ANL_N_sf"/>
</dbReference>
<dbReference type="InterPro" id="IPR000873">
    <property type="entry name" value="AMP-dep_synth/lig_dom"/>
</dbReference>
<dbReference type="Gene3D" id="3.30.300.30">
    <property type="match status" value="1"/>
</dbReference>
<dbReference type="Pfam" id="PF13193">
    <property type="entry name" value="AMP-binding_C"/>
    <property type="match status" value="1"/>
</dbReference>
<gene>
    <name evidence="3" type="ORF">UFOPK3720_01094</name>
</gene>
<name>A0A6J7J3E7_9ZZZZ</name>
<accession>A0A6J7J3E7</accession>
<protein>
    <submittedName>
        <fullName evidence="3">Unannotated protein</fullName>
    </submittedName>
</protein>
<dbReference type="InterPro" id="IPR050237">
    <property type="entry name" value="ATP-dep_AMP-bd_enzyme"/>
</dbReference>
<dbReference type="GO" id="GO:0016878">
    <property type="term" value="F:acid-thiol ligase activity"/>
    <property type="evidence" value="ECO:0007669"/>
    <property type="project" value="UniProtKB-ARBA"/>
</dbReference>
<feature type="domain" description="AMP-binding enzyme C-terminal" evidence="2">
    <location>
        <begin position="496"/>
        <end position="569"/>
    </location>
</feature>